<reference evidence="1 2" key="1">
    <citation type="submission" date="2020-09" db="EMBL/GenBank/DDBJ databases">
        <title>De no assembly of potato wild relative species, Solanum commersonii.</title>
        <authorList>
            <person name="Cho K."/>
        </authorList>
    </citation>
    <scope>NUCLEOTIDE SEQUENCE [LARGE SCALE GENOMIC DNA]</scope>
    <source>
        <strain evidence="1">LZ3.2</strain>
        <tissue evidence="1">Leaf</tissue>
    </source>
</reference>
<sequence>MLNLKLALLCKLSHHMAARTRTKVARAVQTAELGNYKGSELELLHGFCQFHRLRLEGVCQR</sequence>
<proteinExistence type="predicted"/>
<dbReference type="Proteomes" id="UP000824120">
    <property type="component" value="Chromosome 2"/>
</dbReference>
<organism evidence="1 2">
    <name type="scientific">Solanum commersonii</name>
    <name type="common">Commerson's wild potato</name>
    <name type="synonym">Commerson's nightshade</name>
    <dbReference type="NCBI Taxonomy" id="4109"/>
    <lineage>
        <taxon>Eukaryota</taxon>
        <taxon>Viridiplantae</taxon>
        <taxon>Streptophyta</taxon>
        <taxon>Embryophyta</taxon>
        <taxon>Tracheophyta</taxon>
        <taxon>Spermatophyta</taxon>
        <taxon>Magnoliopsida</taxon>
        <taxon>eudicotyledons</taxon>
        <taxon>Gunneridae</taxon>
        <taxon>Pentapetalae</taxon>
        <taxon>asterids</taxon>
        <taxon>lamiids</taxon>
        <taxon>Solanales</taxon>
        <taxon>Solanaceae</taxon>
        <taxon>Solanoideae</taxon>
        <taxon>Solaneae</taxon>
        <taxon>Solanum</taxon>
    </lineage>
</organism>
<protein>
    <submittedName>
        <fullName evidence="1">Uncharacterized protein</fullName>
    </submittedName>
</protein>
<dbReference type="EMBL" id="JACXVP010000002">
    <property type="protein sequence ID" value="KAG5625761.1"/>
    <property type="molecule type" value="Genomic_DNA"/>
</dbReference>
<evidence type="ECO:0000313" key="1">
    <source>
        <dbReference type="EMBL" id="KAG5625761.1"/>
    </source>
</evidence>
<keyword evidence="2" id="KW-1185">Reference proteome</keyword>
<gene>
    <name evidence="1" type="ORF">H5410_010979</name>
</gene>
<evidence type="ECO:0000313" key="2">
    <source>
        <dbReference type="Proteomes" id="UP000824120"/>
    </source>
</evidence>
<comment type="caution">
    <text evidence="1">The sequence shown here is derived from an EMBL/GenBank/DDBJ whole genome shotgun (WGS) entry which is preliminary data.</text>
</comment>
<name>A0A9J6AN21_SOLCO</name>
<dbReference type="AlphaFoldDB" id="A0A9J6AN21"/>
<accession>A0A9J6AN21</accession>